<evidence type="ECO:0008006" key="4">
    <source>
        <dbReference type="Google" id="ProtNLM"/>
    </source>
</evidence>
<evidence type="ECO:0000313" key="2">
    <source>
        <dbReference type="EMBL" id="SFD93141.1"/>
    </source>
</evidence>
<evidence type="ECO:0000256" key="1">
    <source>
        <dbReference type="SAM" id="SignalP"/>
    </source>
</evidence>
<keyword evidence="1" id="KW-0732">Signal</keyword>
<name>A0A1I1WDP3_9BACT</name>
<dbReference type="eggNOG" id="COG3203">
    <property type="taxonomic scope" value="Bacteria"/>
</dbReference>
<feature type="chain" id="PRO_5010364499" description="Phosphate-selective porin O and P" evidence="1">
    <location>
        <begin position="24"/>
        <end position="336"/>
    </location>
</feature>
<gene>
    <name evidence="2" type="ORF">SAMN05444380_10455</name>
</gene>
<keyword evidence="3" id="KW-1185">Reference proteome</keyword>
<reference evidence="2 3" key="1">
    <citation type="submission" date="2016-10" db="EMBL/GenBank/DDBJ databases">
        <authorList>
            <person name="de Groot N.N."/>
        </authorList>
    </citation>
    <scope>NUCLEOTIDE SEQUENCE [LARGE SCALE GENOMIC DNA]</scope>
    <source>
        <strain evidence="2 3">DSM 19012</strain>
    </source>
</reference>
<evidence type="ECO:0000313" key="3">
    <source>
        <dbReference type="Proteomes" id="UP000181976"/>
    </source>
</evidence>
<dbReference type="AlphaFoldDB" id="A0A1I1WDP3"/>
<dbReference type="Gene3D" id="2.40.160.10">
    <property type="entry name" value="Porin"/>
    <property type="match status" value="1"/>
</dbReference>
<dbReference type="InterPro" id="IPR023614">
    <property type="entry name" value="Porin_dom_sf"/>
</dbReference>
<dbReference type="EMBL" id="FONA01000004">
    <property type="protein sequence ID" value="SFD93141.1"/>
    <property type="molecule type" value="Genomic_DNA"/>
</dbReference>
<organism evidence="2 3">
    <name type="scientific">Thermophagus xiamenensis</name>
    <dbReference type="NCBI Taxonomy" id="385682"/>
    <lineage>
        <taxon>Bacteria</taxon>
        <taxon>Pseudomonadati</taxon>
        <taxon>Bacteroidota</taxon>
        <taxon>Bacteroidia</taxon>
        <taxon>Marinilabiliales</taxon>
        <taxon>Marinilabiliaceae</taxon>
        <taxon>Thermophagus</taxon>
    </lineage>
</organism>
<dbReference type="Proteomes" id="UP000181976">
    <property type="component" value="Unassembled WGS sequence"/>
</dbReference>
<proteinExistence type="predicted"/>
<sequence>MQTKNCFFVLLLGTIILCWPMQAQKTSQTEPFKPSGRVYGRIFTNFNTSLSGPDKQTAFEVRRAYLGYKHFISPQFSAEIKLDIGSPNDAEYSLQRRFGYFKTAAVYYYPVENLEITFGLQDAMQFKQQEKFWNRRYIVRPFMDKYGFGPSADIGIKACWNHQKLNFDLAFFNGEGYSSLQNDNTFKGAMGITIYPVDGWICRIYGDLSAKSINQTTAVGFVGYRHKRFSLGGEYAMHWNRDFLENHNVYGYSIKSDFQIQEKIKLLARYDKIDSNILEGESIPWNLANDESALIAGIEYIANKNIRIAANYQDHYPKAKNMDVISAFYINLEASF</sequence>
<dbReference type="RefSeq" id="WP_010528182.1">
    <property type="nucleotide sequence ID" value="NZ_AFSL01000073.1"/>
</dbReference>
<feature type="signal peptide" evidence="1">
    <location>
        <begin position="1"/>
        <end position="23"/>
    </location>
</feature>
<dbReference type="STRING" id="385682.SAMN05444380_10455"/>
<accession>A0A1I1WDP3</accession>
<protein>
    <recommendedName>
        <fullName evidence="4">Phosphate-selective porin O and P</fullName>
    </recommendedName>
</protein>
<dbReference type="InParanoid" id="A0A1I1WDP3"/>
<dbReference type="SUPFAM" id="SSF56935">
    <property type="entry name" value="Porins"/>
    <property type="match status" value="1"/>
</dbReference>
<dbReference type="OrthoDB" id="1116797at2"/>